<reference evidence="1 2" key="1">
    <citation type="submission" date="2022-12" db="EMBL/GenBank/DDBJ databases">
        <title>Chromosome-level genome assembly of true bugs.</title>
        <authorList>
            <person name="Ma L."/>
            <person name="Li H."/>
        </authorList>
    </citation>
    <scope>NUCLEOTIDE SEQUENCE [LARGE SCALE GENOMIC DNA]</scope>
    <source>
        <strain evidence="1">Lab_2022b</strain>
    </source>
</reference>
<dbReference type="Proteomes" id="UP001461498">
    <property type="component" value="Unassembled WGS sequence"/>
</dbReference>
<gene>
    <name evidence="1" type="ORF">O3M35_004652</name>
</gene>
<dbReference type="AlphaFoldDB" id="A0AAW1CGD3"/>
<dbReference type="EMBL" id="JAPXFL010000015">
    <property type="protein sequence ID" value="KAK9497311.1"/>
    <property type="molecule type" value="Genomic_DNA"/>
</dbReference>
<sequence length="113" mass="13112">MDTRLSWKDHINALAAKLSRVIYLLRRLVKEVDPNTVLQVYYGLFHSHLSYGIELWASSTDGALVFKLQKKAVRILAYKGNGDSCRCIFKELKITTLTSLFIYRQRCSETKRK</sequence>
<evidence type="ECO:0000313" key="1">
    <source>
        <dbReference type="EMBL" id="KAK9497311.1"/>
    </source>
</evidence>
<evidence type="ECO:0000313" key="2">
    <source>
        <dbReference type="Proteomes" id="UP001461498"/>
    </source>
</evidence>
<name>A0AAW1CGD3_9HEMI</name>
<comment type="caution">
    <text evidence="1">The sequence shown here is derived from an EMBL/GenBank/DDBJ whole genome shotgun (WGS) entry which is preliminary data.</text>
</comment>
<organism evidence="1 2">
    <name type="scientific">Rhynocoris fuscipes</name>
    <dbReference type="NCBI Taxonomy" id="488301"/>
    <lineage>
        <taxon>Eukaryota</taxon>
        <taxon>Metazoa</taxon>
        <taxon>Ecdysozoa</taxon>
        <taxon>Arthropoda</taxon>
        <taxon>Hexapoda</taxon>
        <taxon>Insecta</taxon>
        <taxon>Pterygota</taxon>
        <taxon>Neoptera</taxon>
        <taxon>Paraneoptera</taxon>
        <taxon>Hemiptera</taxon>
        <taxon>Heteroptera</taxon>
        <taxon>Panheteroptera</taxon>
        <taxon>Cimicomorpha</taxon>
        <taxon>Reduviidae</taxon>
        <taxon>Harpactorinae</taxon>
        <taxon>Harpactorini</taxon>
        <taxon>Rhynocoris</taxon>
    </lineage>
</organism>
<keyword evidence="2" id="KW-1185">Reference proteome</keyword>
<proteinExistence type="predicted"/>
<protein>
    <submittedName>
        <fullName evidence="1">Uncharacterized protein</fullName>
    </submittedName>
</protein>
<accession>A0AAW1CGD3</accession>